<gene>
    <name evidence="1" type="ORF">J2S17_000547</name>
</gene>
<comment type="caution">
    <text evidence="1">The sequence shown here is derived from an EMBL/GenBank/DDBJ whole genome shotgun (WGS) entry which is preliminary data.</text>
</comment>
<evidence type="ECO:0000313" key="1">
    <source>
        <dbReference type="EMBL" id="MDQ0268678.1"/>
    </source>
</evidence>
<keyword evidence="2" id="KW-1185">Reference proteome</keyword>
<dbReference type="Pfam" id="PF26325">
    <property type="entry name" value="YhjD"/>
    <property type="match status" value="1"/>
</dbReference>
<organism evidence="1 2">
    <name type="scientific">Cytobacillus purgationiresistens</name>
    <dbReference type="NCBI Taxonomy" id="863449"/>
    <lineage>
        <taxon>Bacteria</taxon>
        <taxon>Bacillati</taxon>
        <taxon>Bacillota</taxon>
        <taxon>Bacilli</taxon>
        <taxon>Bacillales</taxon>
        <taxon>Bacillaceae</taxon>
        <taxon>Cytobacillus</taxon>
    </lineage>
</organism>
<reference evidence="1 2" key="1">
    <citation type="submission" date="2023-07" db="EMBL/GenBank/DDBJ databases">
        <title>Genomic Encyclopedia of Type Strains, Phase IV (KMG-IV): sequencing the most valuable type-strain genomes for metagenomic binning, comparative biology and taxonomic classification.</title>
        <authorList>
            <person name="Goeker M."/>
        </authorList>
    </citation>
    <scope>NUCLEOTIDE SEQUENCE [LARGE SCALE GENOMIC DNA]</scope>
    <source>
        <strain evidence="1 2">DSM 23494</strain>
    </source>
</reference>
<name>A0ABU0ABP6_9BACI</name>
<proteinExistence type="predicted"/>
<dbReference type="Proteomes" id="UP001238088">
    <property type="component" value="Unassembled WGS sequence"/>
</dbReference>
<accession>A0ABU0ABP6</accession>
<evidence type="ECO:0000313" key="2">
    <source>
        <dbReference type="Proteomes" id="UP001238088"/>
    </source>
</evidence>
<dbReference type="InterPro" id="IPR058600">
    <property type="entry name" value="YhjD-like"/>
</dbReference>
<sequence>MRKSNMKLNQVSRDETFTMYSFFYKGFEEQHNYFNPRLRNKCEELLNFYLNKKDF</sequence>
<protein>
    <submittedName>
        <fullName evidence="1">Uncharacterized protein</fullName>
    </submittedName>
</protein>
<dbReference type="EMBL" id="JAUSUB010000002">
    <property type="protein sequence ID" value="MDQ0268678.1"/>
    <property type="molecule type" value="Genomic_DNA"/>
</dbReference>